<sequence length="50" mass="6072">MLAPQYSQSQIREFYLNGLLPDFIGTDMDYWMLIRRYYALKEQYKGDTDI</sequence>
<dbReference type="EMBL" id="UINC01201015">
    <property type="protein sequence ID" value="SVE20163.1"/>
    <property type="molecule type" value="Genomic_DNA"/>
</dbReference>
<proteinExistence type="predicted"/>
<name>A0A383BK30_9ZZZZ</name>
<reference evidence="1" key="1">
    <citation type="submission" date="2018-05" db="EMBL/GenBank/DDBJ databases">
        <authorList>
            <person name="Lanie J.A."/>
            <person name="Ng W.-L."/>
            <person name="Kazmierczak K.M."/>
            <person name="Andrzejewski T.M."/>
            <person name="Davidsen T.M."/>
            <person name="Wayne K.J."/>
            <person name="Tettelin H."/>
            <person name="Glass J.I."/>
            <person name="Rusch D."/>
            <person name="Podicherti R."/>
            <person name="Tsui H.-C.T."/>
            <person name="Winkler M.E."/>
        </authorList>
    </citation>
    <scope>NUCLEOTIDE SEQUENCE</scope>
</reference>
<protein>
    <submittedName>
        <fullName evidence="1">Uncharacterized protein</fullName>
    </submittedName>
</protein>
<organism evidence="1">
    <name type="scientific">marine metagenome</name>
    <dbReference type="NCBI Taxonomy" id="408172"/>
    <lineage>
        <taxon>unclassified sequences</taxon>
        <taxon>metagenomes</taxon>
        <taxon>ecological metagenomes</taxon>
    </lineage>
</organism>
<gene>
    <name evidence="1" type="ORF">METZ01_LOCUS473017</name>
</gene>
<accession>A0A383BK30</accession>
<evidence type="ECO:0000313" key="1">
    <source>
        <dbReference type="EMBL" id="SVE20163.1"/>
    </source>
</evidence>
<dbReference type="AlphaFoldDB" id="A0A383BK30"/>